<evidence type="ECO:0000313" key="2">
    <source>
        <dbReference type="EMBL" id="SNB60037.1"/>
    </source>
</evidence>
<dbReference type="InterPro" id="IPR002502">
    <property type="entry name" value="Amidase_domain"/>
</dbReference>
<dbReference type="OrthoDB" id="8858683at2"/>
<dbReference type="Proteomes" id="UP000198418">
    <property type="component" value="Unassembled WGS sequence"/>
</dbReference>
<dbReference type="Gene3D" id="3.40.80.10">
    <property type="entry name" value="Peptidoglycan recognition protein-like"/>
    <property type="match status" value="1"/>
</dbReference>
<keyword evidence="3" id="KW-1185">Reference proteome</keyword>
<dbReference type="RefSeq" id="WP_141098331.1">
    <property type="nucleotide sequence ID" value="NZ_FYDG01000001.1"/>
</dbReference>
<dbReference type="GO" id="GO:0008745">
    <property type="term" value="F:N-acetylmuramoyl-L-alanine amidase activity"/>
    <property type="evidence" value="ECO:0007669"/>
    <property type="project" value="InterPro"/>
</dbReference>
<dbReference type="Pfam" id="PF01510">
    <property type="entry name" value="Amidase_2"/>
    <property type="match status" value="1"/>
</dbReference>
<accession>A0A212QKZ4</accession>
<dbReference type="EMBL" id="FYDG01000001">
    <property type="protein sequence ID" value="SNB60037.1"/>
    <property type="molecule type" value="Genomic_DNA"/>
</dbReference>
<proteinExistence type="predicted"/>
<reference evidence="3" key="1">
    <citation type="submission" date="2017-06" db="EMBL/GenBank/DDBJ databases">
        <authorList>
            <person name="Varghese N."/>
            <person name="Submissions S."/>
        </authorList>
    </citation>
    <scope>NUCLEOTIDE SEQUENCE [LARGE SCALE GENOMIC DNA]</scope>
    <source>
        <strain evidence="3">DSM 137</strain>
    </source>
</reference>
<evidence type="ECO:0000259" key="1">
    <source>
        <dbReference type="Pfam" id="PF01510"/>
    </source>
</evidence>
<feature type="domain" description="N-acetylmuramoyl-L-alanine amidase" evidence="1">
    <location>
        <begin position="29"/>
        <end position="164"/>
    </location>
</feature>
<organism evidence="2 3">
    <name type="scientific">Rhodoblastus acidophilus</name>
    <name type="common">Rhodopseudomonas acidophila</name>
    <dbReference type="NCBI Taxonomy" id="1074"/>
    <lineage>
        <taxon>Bacteria</taxon>
        <taxon>Pseudomonadati</taxon>
        <taxon>Pseudomonadota</taxon>
        <taxon>Alphaproteobacteria</taxon>
        <taxon>Hyphomicrobiales</taxon>
        <taxon>Rhodoblastaceae</taxon>
        <taxon>Rhodoblastus</taxon>
    </lineage>
</organism>
<protein>
    <submittedName>
        <fullName evidence="2">N-acetylmuramoyl-L-alanine amidase</fullName>
    </submittedName>
</protein>
<dbReference type="CDD" id="cd06583">
    <property type="entry name" value="PGRP"/>
    <property type="match status" value="1"/>
</dbReference>
<dbReference type="AlphaFoldDB" id="A0A212QKZ4"/>
<dbReference type="SUPFAM" id="SSF55846">
    <property type="entry name" value="N-acetylmuramoyl-L-alanine amidase-like"/>
    <property type="match status" value="1"/>
</dbReference>
<name>A0A212QKZ4_RHOAC</name>
<dbReference type="InterPro" id="IPR036505">
    <property type="entry name" value="Amidase/PGRP_sf"/>
</dbReference>
<evidence type="ECO:0000313" key="3">
    <source>
        <dbReference type="Proteomes" id="UP000198418"/>
    </source>
</evidence>
<sequence length="182" mass="20140">MTFLTDPRGFAAAEFAAYCAGLDWREGWRPSFVTLHNTAEPNLAQWAHFGAGLKNGAQRVRNLNAYYRGKGWHSGPHLFVAPDFIWLACDLERDGVHASCFNRTSIGVEMVGDYATEAFDSGDGAKVRDNAVAAVAAIYRALRIAPTTLRFHKECLRDRHACPGAHVDKADFIARVQQAMRS</sequence>
<gene>
    <name evidence="2" type="ORF">SAMN06265338_101719</name>
</gene>
<dbReference type="GO" id="GO:0009253">
    <property type="term" value="P:peptidoglycan catabolic process"/>
    <property type="evidence" value="ECO:0007669"/>
    <property type="project" value="InterPro"/>
</dbReference>